<evidence type="ECO:0000313" key="1">
    <source>
        <dbReference type="EMBL" id="MDM8563592.1"/>
    </source>
</evidence>
<accession>A0ABT7VVI6</accession>
<gene>
    <name evidence="1" type="ORF">QUF54_09585</name>
</gene>
<comment type="caution">
    <text evidence="1">The sequence shown here is derived from an EMBL/GenBank/DDBJ whole genome shotgun (WGS) entry which is preliminary data.</text>
</comment>
<name>A0ABT7VVI6_9GAMM</name>
<dbReference type="Proteomes" id="UP001171945">
    <property type="component" value="Unassembled WGS sequence"/>
</dbReference>
<protein>
    <submittedName>
        <fullName evidence="1">Uncharacterized protein</fullName>
    </submittedName>
</protein>
<sequence length="62" mass="7230">MALRRLALFKKSALATRDYSSPPIGFPDSQRLNGFWVQFDLSLLISNPCRYYWGLKKLDHQV</sequence>
<dbReference type="EMBL" id="JAUCGM010000735">
    <property type="protein sequence ID" value="MDM8563592.1"/>
    <property type="molecule type" value="Genomic_DNA"/>
</dbReference>
<proteinExistence type="predicted"/>
<reference evidence="1" key="1">
    <citation type="submission" date="2023-06" db="EMBL/GenBank/DDBJ databases">
        <title>Uncultivated large filamentous bacteria from sulfidic sediments reveal new species and different genomic features in energy metabolism and defense.</title>
        <authorList>
            <person name="Fonseca A."/>
        </authorList>
    </citation>
    <scope>NUCLEOTIDE SEQUENCE</scope>
    <source>
        <strain evidence="1">HSG4</strain>
    </source>
</reference>
<keyword evidence="2" id="KW-1185">Reference proteome</keyword>
<organism evidence="1 2">
    <name type="scientific">Candidatus Marithioploca araucensis</name>
    <dbReference type="NCBI Taxonomy" id="70273"/>
    <lineage>
        <taxon>Bacteria</taxon>
        <taxon>Pseudomonadati</taxon>
        <taxon>Pseudomonadota</taxon>
        <taxon>Gammaproteobacteria</taxon>
        <taxon>Thiotrichales</taxon>
        <taxon>Thiotrichaceae</taxon>
        <taxon>Candidatus Marithioploca</taxon>
    </lineage>
</organism>
<evidence type="ECO:0000313" key="2">
    <source>
        <dbReference type="Proteomes" id="UP001171945"/>
    </source>
</evidence>